<dbReference type="EMBL" id="JACHGW010000002">
    <property type="protein sequence ID" value="MBB6050854.1"/>
    <property type="molecule type" value="Genomic_DNA"/>
</dbReference>
<keyword evidence="3" id="KW-1185">Reference proteome</keyword>
<feature type="region of interest" description="Disordered" evidence="1">
    <location>
        <begin position="140"/>
        <end position="167"/>
    </location>
</feature>
<comment type="caution">
    <text evidence="2">The sequence shown here is derived from an EMBL/GenBank/DDBJ whole genome shotgun (WGS) entry which is preliminary data.</text>
</comment>
<dbReference type="Proteomes" id="UP000520814">
    <property type="component" value="Unassembled WGS sequence"/>
</dbReference>
<evidence type="ECO:0000256" key="1">
    <source>
        <dbReference type="SAM" id="MobiDB-lite"/>
    </source>
</evidence>
<reference evidence="2 3" key="1">
    <citation type="submission" date="2020-08" db="EMBL/GenBank/DDBJ databases">
        <title>Genomic Encyclopedia of Type Strains, Phase IV (KMG-IV): sequencing the most valuable type-strain genomes for metagenomic binning, comparative biology and taxonomic classification.</title>
        <authorList>
            <person name="Goeker M."/>
        </authorList>
    </citation>
    <scope>NUCLEOTIDE SEQUENCE [LARGE SCALE GENOMIC DNA]</scope>
    <source>
        <strain evidence="2 3">DSM 23562</strain>
    </source>
</reference>
<accession>A0A7W9W5V4</accession>
<dbReference type="AlphaFoldDB" id="A0A7W9W5V4"/>
<organism evidence="2 3">
    <name type="scientific">Armatimonas rosea</name>
    <dbReference type="NCBI Taxonomy" id="685828"/>
    <lineage>
        <taxon>Bacteria</taxon>
        <taxon>Bacillati</taxon>
        <taxon>Armatimonadota</taxon>
        <taxon>Armatimonadia</taxon>
        <taxon>Armatimonadales</taxon>
        <taxon>Armatimonadaceae</taxon>
        <taxon>Armatimonas</taxon>
    </lineage>
</organism>
<evidence type="ECO:0000313" key="3">
    <source>
        <dbReference type="Proteomes" id="UP000520814"/>
    </source>
</evidence>
<sequence>MRDVGYTIEKIVPLPEFDRVQGYGLNNQGHVVGDSYTSYTDALGSGRAFFWSSGTEPEELRSFGDNSRALAINDLGDVVGWAEEQRRTGLGADDEENYSVPVLWVGDRRRIPCTVPFRLAEKASGSALALNNRREVLGTPDSRWRVSGNSMKHQRLAPPPLPKGHRFKPTGINSEGTIVGFSCRPAQNPMSGETEHQAWICLRGRWKRLAPEAKNSAALGLNDRNELVGWVAPMGANSKRLPMLWRETAPHPLGEQEGVARAINVHGAIVGYTRRDGRGWACLWQDGQLVVLESRLPTGTKLPLYDATALNDKGQILASGAYLLTPIN</sequence>
<evidence type="ECO:0000313" key="2">
    <source>
        <dbReference type="EMBL" id="MBB6050854.1"/>
    </source>
</evidence>
<name>A0A7W9W5V4_ARMRO</name>
<proteinExistence type="predicted"/>
<protein>
    <submittedName>
        <fullName evidence="2">Putative membrane protein</fullName>
    </submittedName>
</protein>
<gene>
    <name evidence="2" type="ORF">HNQ39_002645</name>
</gene>
<dbReference type="RefSeq" id="WP_184196557.1">
    <property type="nucleotide sequence ID" value="NZ_JACHGW010000002.1"/>
</dbReference>